<feature type="domain" description="POTRA" evidence="10">
    <location>
        <begin position="95"/>
        <end position="175"/>
    </location>
</feature>
<dbReference type="InterPro" id="IPR034746">
    <property type="entry name" value="POTRA"/>
</dbReference>
<dbReference type="AlphaFoldDB" id="A0A2A2HZN0"/>
<dbReference type="Proteomes" id="UP000218332">
    <property type="component" value="Unassembled WGS sequence"/>
</dbReference>
<gene>
    <name evidence="8 11" type="primary">bamA</name>
    <name evidence="12" type="ORF">C8D92_11119</name>
    <name evidence="11" type="ORF">CF392_14075</name>
</gene>
<evidence type="ECO:0000256" key="8">
    <source>
        <dbReference type="HAMAP-Rule" id="MF_01430"/>
    </source>
</evidence>
<dbReference type="PIRSF" id="PIRSF006076">
    <property type="entry name" value="OM_assembly_OMP85"/>
    <property type="match status" value="1"/>
</dbReference>
<keyword evidence="13" id="KW-1185">Reference proteome</keyword>
<dbReference type="RefSeq" id="WP_095612081.1">
    <property type="nucleotide sequence ID" value="NZ_NMPM01000100.1"/>
</dbReference>
<feature type="domain" description="POTRA" evidence="10">
    <location>
        <begin position="269"/>
        <end position="346"/>
    </location>
</feature>
<dbReference type="GO" id="GO:0051205">
    <property type="term" value="P:protein insertion into membrane"/>
    <property type="evidence" value="ECO:0007669"/>
    <property type="project" value="UniProtKB-UniRule"/>
</dbReference>
<evidence type="ECO:0000256" key="7">
    <source>
        <dbReference type="ARBA" id="ARBA00023237"/>
    </source>
</evidence>
<comment type="subunit">
    <text evidence="8">Part of the Bam complex.</text>
</comment>
<protein>
    <recommendedName>
        <fullName evidence="8 9">Outer membrane protein assembly factor BamA</fullName>
    </recommendedName>
</protein>
<dbReference type="OrthoDB" id="9803054at2"/>
<dbReference type="GO" id="GO:1990063">
    <property type="term" value="C:Bam protein complex"/>
    <property type="evidence" value="ECO:0007669"/>
    <property type="project" value="TreeGrafter"/>
</dbReference>
<feature type="chain" id="PRO_5034583473" description="Outer membrane protein assembly factor BamA" evidence="8">
    <location>
        <begin position="25"/>
        <end position="774"/>
    </location>
</feature>
<evidence type="ECO:0000313" key="11">
    <source>
        <dbReference type="EMBL" id="PAV24837.1"/>
    </source>
</evidence>
<dbReference type="InterPro" id="IPR000184">
    <property type="entry name" value="Bac_surfAg_D15"/>
</dbReference>
<evidence type="ECO:0000256" key="4">
    <source>
        <dbReference type="ARBA" id="ARBA00022729"/>
    </source>
</evidence>
<dbReference type="FunFam" id="3.10.20.310:FF:000002">
    <property type="entry name" value="Outer membrane protein assembly factor BamA"/>
    <property type="match status" value="1"/>
</dbReference>
<dbReference type="Pfam" id="PF01103">
    <property type="entry name" value="Omp85"/>
    <property type="match status" value="1"/>
</dbReference>
<dbReference type="InterPro" id="IPR023707">
    <property type="entry name" value="OM_assembly_BamA"/>
</dbReference>
<dbReference type="InterPro" id="IPR010827">
    <property type="entry name" value="BamA/TamA_POTRA"/>
</dbReference>
<name>A0A2A2HZN0_9GAMM</name>
<feature type="domain" description="POTRA" evidence="10">
    <location>
        <begin position="178"/>
        <end position="266"/>
    </location>
</feature>
<evidence type="ECO:0000256" key="3">
    <source>
        <dbReference type="ARBA" id="ARBA00022692"/>
    </source>
</evidence>
<dbReference type="InterPro" id="IPR039910">
    <property type="entry name" value="D15-like"/>
</dbReference>
<organism evidence="11 13">
    <name type="scientific">Tamilnaduibacter salinus</name>
    <dbReference type="NCBI Taxonomy" id="1484056"/>
    <lineage>
        <taxon>Bacteria</taxon>
        <taxon>Pseudomonadati</taxon>
        <taxon>Pseudomonadota</taxon>
        <taxon>Gammaproteobacteria</taxon>
        <taxon>Pseudomonadales</taxon>
        <taxon>Marinobacteraceae</taxon>
        <taxon>Tamilnaduibacter</taxon>
    </lineage>
</organism>
<reference evidence="11 13" key="1">
    <citation type="submission" date="2017-07" db="EMBL/GenBank/DDBJ databases">
        <title>Tamlnaduibacter salinus (Mi-7) genome sequencing.</title>
        <authorList>
            <person name="Verma A."/>
            <person name="Krishnamurthi S."/>
        </authorList>
    </citation>
    <scope>NUCLEOTIDE SEQUENCE [LARGE SCALE GENOMIC DNA]</scope>
    <source>
        <strain evidence="11 13">Mi-7</strain>
    </source>
</reference>
<evidence type="ECO:0000313" key="13">
    <source>
        <dbReference type="Proteomes" id="UP000218332"/>
    </source>
</evidence>
<keyword evidence="4 8" id="KW-0732">Signal</keyword>
<evidence type="ECO:0000256" key="9">
    <source>
        <dbReference type="NCBIfam" id="TIGR03303"/>
    </source>
</evidence>
<evidence type="ECO:0000256" key="6">
    <source>
        <dbReference type="ARBA" id="ARBA00023136"/>
    </source>
</evidence>
<dbReference type="Proteomes" id="UP000245887">
    <property type="component" value="Unassembled WGS sequence"/>
</dbReference>
<keyword evidence="2 8" id="KW-1134">Transmembrane beta strand</keyword>
<feature type="signal peptide" evidence="8">
    <location>
        <begin position="1"/>
        <end position="24"/>
    </location>
</feature>
<dbReference type="Pfam" id="PF07244">
    <property type="entry name" value="POTRA"/>
    <property type="match status" value="4"/>
</dbReference>
<sequence length="774" mass="85472" precursor="true">MRRPLLSVLAGLCLMVVALPQALAFEFVVSDIEVEGLQRVSAGTVFSAFPVDIGETINDSDVSDAIRNLFQTGLFTDIRASRDDNVLILTVRERPSISDISIEGNQNIETERLKGALQGAGIEEGQVFKRATLERLELEILRSYVSQGRYSARVNATAEDQPRNRVSVSLDIQEGSVAAIRHINIIGNEAFTDETLTEEFELATSWWWTSITSADKYARERLSGDLETLRSWYLNRGYLDFSVESSQVSISPDKKDVFITIAVNEGPKYTVSDVKLRGALIVPEDELRELLQIREGDTFSRAALTQTSNSLSSRLGREGYTFANVNAVPESHDDNTASITFFIEPGERTYVRRIEFRGNVSTRDEVLRQELVQMEGAVASTDLIEFSKTKLERLGFFKTVDVETRRVPGKEGKVDVNYTVEEQATGSLQASVGFSQTSGVILGANVSEKNFLGTGKRVSVGANISDSIKSANFSYTNPYYTVDGVSRGFSLFARETDFEEEEISSYLLDEYGGRLNFGYPVNQSTRLNFGVGYTLTKLKTDRFPAEEVETFIDNQGDTFNTYLLTGSWNQNTLNRGVLATDGYSHSISANVAVPGSDLTYVKVNHRTNAYFPINEAQTWVFRTRTDIGYAHGYGDTDVMPFFEHYFTGGYGSVRGYEANSLGPLATNNDQLAPGIEQDPFGGTILTEGSAQLIVPTPFAEGSRSMRTSVFVDAGQVFDPDRGFDVSLGEIRMAAGVGFQWITAIGPLAFSLAKPLNDEPGDDTQVFQFSLGQQF</sequence>
<feature type="domain" description="POTRA" evidence="10">
    <location>
        <begin position="349"/>
        <end position="423"/>
    </location>
</feature>
<dbReference type="PANTHER" id="PTHR12815:SF23">
    <property type="entry name" value="OUTER MEMBRANE PROTEIN ASSEMBLY FACTOR BAMA"/>
    <property type="match status" value="1"/>
</dbReference>
<dbReference type="NCBIfam" id="TIGR03303">
    <property type="entry name" value="OM_YaeT"/>
    <property type="match status" value="1"/>
</dbReference>
<evidence type="ECO:0000256" key="5">
    <source>
        <dbReference type="ARBA" id="ARBA00022737"/>
    </source>
</evidence>
<keyword evidence="3 8" id="KW-0812">Transmembrane</keyword>
<dbReference type="PANTHER" id="PTHR12815">
    <property type="entry name" value="SORTING AND ASSEMBLY MACHINERY SAMM50 PROTEIN FAMILY MEMBER"/>
    <property type="match status" value="1"/>
</dbReference>
<comment type="subcellular location">
    <subcellularLocation>
        <location evidence="8">Cell outer membrane</location>
    </subcellularLocation>
    <subcellularLocation>
        <location evidence="1">Membrane</location>
    </subcellularLocation>
</comment>
<accession>A0A2A2HZN0</accession>
<dbReference type="GO" id="GO:0043165">
    <property type="term" value="P:Gram-negative-bacterium-type cell outer membrane assembly"/>
    <property type="evidence" value="ECO:0007669"/>
    <property type="project" value="UniProtKB-UniRule"/>
</dbReference>
<evidence type="ECO:0000256" key="2">
    <source>
        <dbReference type="ARBA" id="ARBA00022452"/>
    </source>
</evidence>
<evidence type="ECO:0000259" key="10">
    <source>
        <dbReference type="PROSITE" id="PS51779"/>
    </source>
</evidence>
<comment type="function">
    <text evidence="8">Part of the outer membrane protein assembly complex, which is involved in assembly and insertion of beta-barrel proteins into the outer membrane.</text>
</comment>
<evidence type="ECO:0000313" key="14">
    <source>
        <dbReference type="Proteomes" id="UP000245887"/>
    </source>
</evidence>
<proteinExistence type="inferred from homology"/>
<dbReference type="EMBL" id="NMPM01000100">
    <property type="protein sequence ID" value="PAV24837.1"/>
    <property type="molecule type" value="Genomic_DNA"/>
</dbReference>
<comment type="caution">
    <text evidence="11">The sequence shown here is derived from an EMBL/GenBank/DDBJ whole genome shotgun (WGS) entry which is preliminary data.</text>
</comment>
<dbReference type="EMBL" id="QEKQ01000011">
    <property type="protein sequence ID" value="PVY69792.1"/>
    <property type="molecule type" value="Genomic_DNA"/>
</dbReference>
<keyword evidence="5 8" id="KW-0677">Repeat</keyword>
<dbReference type="HAMAP" id="MF_01430">
    <property type="entry name" value="OM_assembly_BamA"/>
    <property type="match status" value="1"/>
</dbReference>
<evidence type="ECO:0000256" key="1">
    <source>
        <dbReference type="ARBA" id="ARBA00004370"/>
    </source>
</evidence>
<keyword evidence="6 8" id="KW-0472">Membrane</keyword>
<comment type="similarity">
    <text evidence="8">Belongs to the BamA family.</text>
</comment>
<dbReference type="Gene3D" id="2.40.160.50">
    <property type="entry name" value="membrane protein fhac: a member of the omp85/tpsb transporter family"/>
    <property type="match status" value="1"/>
</dbReference>
<dbReference type="PROSITE" id="PS51779">
    <property type="entry name" value="POTRA"/>
    <property type="match status" value="5"/>
</dbReference>
<dbReference type="Gene3D" id="3.10.20.310">
    <property type="entry name" value="membrane protein fhac"/>
    <property type="match status" value="5"/>
</dbReference>
<keyword evidence="7 8" id="KW-0998">Cell outer membrane</keyword>
<evidence type="ECO:0000313" key="12">
    <source>
        <dbReference type="EMBL" id="PVY69792.1"/>
    </source>
</evidence>
<feature type="domain" description="POTRA" evidence="10">
    <location>
        <begin position="27"/>
        <end position="94"/>
    </location>
</feature>
<reference evidence="12 14" key="2">
    <citation type="submission" date="2018-04" db="EMBL/GenBank/DDBJ databases">
        <title>Genomic Encyclopedia of Type Strains, Phase IV (KMG-IV): sequencing the most valuable type-strain genomes for metagenomic binning, comparative biology and taxonomic classification.</title>
        <authorList>
            <person name="Goeker M."/>
        </authorList>
    </citation>
    <scope>NUCLEOTIDE SEQUENCE [LARGE SCALE GENOMIC DNA]</scope>
    <source>
        <strain evidence="12 14">DSM 28688</strain>
    </source>
</reference>